<comment type="caution">
    <text evidence="3">The sequence shown here is derived from an EMBL/GenBank/DDBJ whole genome shotgun (WGS) entry which is preliminary data.</text>
</comment>
<keyword evidence="4" id="KW-1185">Reference proteome</keyword>
<reference evidence="4" key="1">
    <citation type="journal article" date="2019" name="Int. J. Syst. Evol. Microbiol.">
        <title>The Global Catalogue of Microorganisms (GCM) 10K type strain sequencing project: providing services to taxonomists for standard genome sequencing and annotation.</title>
        <authorList>
            <consortium name="The Broad Institute Genomics Platform"/>
            <consortium name="The Broad Institute Genome Sequencing Center for Infectious Disease"/>
            <person name="Wu L."/>
            <person name="Ma J."/>
        </authorList>
    </citation>
    <scope>NUCLEOTIDE SEQUENCE [LARGE SCALE GENOMIC DNA]</scope>
    <source>
        <strain evidence="4">CGMCC 4.1434</strain>
    </source>
</reference>
<dbReference type="InterPro" id="IPR029069">
    <property type="entry name" value="HotDog_dom_sf"/>
</dbReference>
<accession>A0ABW0TQ83</accession>
<evidence type="ECO:0000256" key="1">
    <source>
        <dbReference type="ARBA" id="ARBA00005953"/>
    </source>
</evidence>
<dbReference type="EC" id="3.1.2.-" evidence="3"/>
<dbReference type="EMBL" id="JBHSNO010000008">
    <property type="protein sequence ID" value="MFC5590564.1"/>
    <property type="molecule type" value="Genomic_DNA"/>
</dbReference>
<evidence type="ECO:0000256" key="2">
    <source>
        <dbReference type="ARBA" id="ARBA00022801"/>
    </source>
</evidence>
<dbReference type="Pfam" id="PF13279">
    <property type="entry name" value="4HBT_2"/>
    <property type="match status" value="1"/>
</dbReference>
<dbReference type="PANTHER" id="PTHR31793:SF27">
    <property type="entry name" value="NOVEL THIOESTERASE SUPERFAMILY DOMAIN AND SAPOSIN A-TYPE DOMAIN CONTAINING PROTEIN (0610012H03RIK)"/>
    <property type="match status" value="1"/>
</dbReference>
<evidence type="ECO:0000313" key="3">
    <source>
        <dbReference type="EMBL" id="MFC5590564.1"/>
    </source>
</evidence>
<dbReference type="SUPFAM" id="SSF54637">
    <property type="entry name" value="Thioesterase/thiol ester dehydrase-isomerase"/>
    <property type="match status" value="1"/>
</dbReference>
<protein>
    <submittedName>
        <fullName evidence="3">Acyl-CoA thioesterase</fullName>
        <ecNumber evidence="3">3.1.2.-</ecNumber>
    </submittedName>
</protein>
<dbReference type="CDD" id="cd00586">
    <property type="entry name" value="4HBT"/>
    <property type="match status" value="1"/>
</dbReference>
<dbReference type="InterPro" id="IPR050563">
    <property type="entry name" value="4-hydroxybenzoyl-CoA_TE"/>
</dbReference>
<dbReference type="Gene3D" id="3.10.129.10">
    <property type="entry name" value="Hotdog Thioesterase"/>
    <property type="match status" value="1"/>
</dbReference>
<dbReference type="RefSeq" id="WP_381437228.1">
    <property type="nucleotide sequence ID" value="NZ_JBHSNO010000008.1"/>
</dbReference>
<dbReference type="Proteomes" id="UP001596109">
    <property type="component" value="Unassembled WGS sequence"/>
</dbReference>
<dbReference type="GO" id="GO:0016787">
    <property type="term" value="F:hydrolase activity"/>
    <property type="evidence" value="ECO:0007669"/>
    <property type="project" value="UniProtKB-KW"/>
</dbReference>
<comment type="similarity">
    <text evidence="1">Belongs to the 4-hydroxybenzoyl-CoA thioesterase family.</text>
</comment>
<gene>
    <name evidence="3" type="ORF">ACFPRA_16785</name>
</gene>
<organism evidence="3 4">
    <name type="scientific">Sporosarcina soli</name>
    <dbReference type="NCBI Taxonomy" id="334736"/>
    <lineage>
        <taxon>Bacteria</taxon>
        <taxon>Bacillati</taxon>
        <taxon>Bacillota</taxon>
        <taxon>Bacilli</taxon>
        <taxon>Bacillales</taxon>
        <taxon>Caryophanaceae</taxon>
        <taxon>Sporosarcina</taxon>
    </lineage>
</organism>
<sequence length="137" mass="15347">MKDIPEINVYIRFCETDAAGHVNNTSYFIYMEEARTKFFEAIGFGKSERTNVDFIIASTQCDFLAQSYAGQTLTVSTHVAKIGYKSFMITHEIKSSITREIIAVGHAVVVCFNFQAQETMSIPPELLSVLESYLVAV</sequence>
<proteinExistence type="inferred from homology"/>
<evidence type="ECO:0000313" key="4">
    <source>
        <dbReference type="Proteomes" id="UP001596109"/>
    </source>
</evidence>
<dbReference type="PANTHER" id="PTHR31793">
    <property type="entry name" value="4-HYDROXYBENZOYL-COA THIOESTERASE FAMILY MEMBER"/>
    <property type="match status" value="1"/>
</dbReference>
<name>A0ABW0TQ83_9BACL</name>
<keyword evidence="2 3" id="KW-0378">Hydrolase</keyword>